<protein>
    <submittedName>
        <fullName evidence="1">Uncharacterized protein</fullName>
    </submittedName>
</protein>
<keyword evidence="2" id="KW-1185">Reference proteome</keyword>
<proteinExistence type="predicted"/>
<dbReference type="EMBL" id="CM047588">
    <property type="protein sequence ID" value="KAI9905388.1"/>
    <property type="molecule type" value="Genomic_DNA"/>
</dbReference>
<sequence>MDDDIQELVEATQLQDAEEKKRGKPVNEVWELFTNAVNAHQVASVNNSVCKHCKKSGRHHNKPLSTQTHLNKMRSVIDIDEK</sequence>
<reference evidence="1 2" key="1">
    <citation type="journal article" date="2022" name="bioRxiv">
        <title>The genome of the oomycete Peronosclerospora sorghi, a cosmopolitan pathogen of maize and sorghum, is inflated with dispersed pseudogenes.</title>
        <authorList>
            <person name="Fletcher K."/>
            <person name="Martin F."/>
            <person name="Isakeit T."/>
            <person name="Cavanaugh K."/>
            <person name="Magill C."/>
            <person name="Michelmore R."/>
        </authorList>
    </citation>
    <scope>NUCLEOTIDE SEQUENCE [LARGE SCALE GENOMIC DNA]</scope>
    <source>
        <strain evidence="1">P6</strain>
    </source>
</reference>
<accession>A0ACC0VI26</accession>
<dbReference type="Proteomes" id="UP001163321">
    <property type="component" value="Chromosome 9"/>
</dbReference>
<organism evidence="1 2">
    <name type="scientific">Peronosclerospora sorghi</name>
    <dbReference type="NCBI Taxonomy" id="230839"/>
    <lineage>
        <taxon>Eukaryota</taxon>
        <taxon>Sar</taxon>
        <taxon>Stramenopiles</taxon>
        <taxon>Oomycota</taxon>
        <taxon>Peronosporomycetes</taxon>
        <taxon>Peronosporales</taxon>
        <taxon>Peronosporaceae</taxon>
        <taxon>Peronosclerospora</taxon>
    </lineage>
</organism>
<name>A0ACC0VI26_9STRA</name>
<comment type="caution">
    <text evidence="1">The sequence shown here is derived from an EMBL/GenBank/DDBJ whole genome shotgun (WGS) entry which is preliminary data.</text>
</comment>
<gene>
    <name evidence="1" type="ORF">PsorP6_013822</name>
</gene>
<evidence type="ECO:0000313" key="1">
    <source>
        <dbReference type="EMBL" id="KAI9905388.1"/>
    </source>
</evidence>
<evidence type="ECO:0000313" key="2">
    <source>
        <dbReference type="Proteomes" id="UP001163321"/>
    </source>
</evidence>